<protein>
    <submittedName>
        <fullName evidence="8">MFS transporter</fullName>
    </submittedName>
</protein>
<sequence>MKFKLKPIEKKWILYDIGNSAFALLISTIIPIYFNYLAGDAGISEVNYLAYWGYATSAATVIVAMLGPLLGTVSDAAGRKKKIFMIALLAGALGCVFLGFMQSWIWFLLLFVFAKSAYSLSLVIYDSMLTDITSEERMDEVSAQGYAWGYIGSCVPFICSLLLVLFYDKVGISMQTAMGISFFLVAVWWIALTVPLLKSYRQTHSRKPAVHAGQSGAQRLGQIVSELRKDKKVLFFLAAFFFYIDGVYTIIDMATAYGTALGLDTTGLLLALLLTQIVAFPAALLFGRISRKVSASRLILVCISAYFLIALYGIGLHRQYQFWILAVCVGCFQGAVQSMSRSYYAKIIPAEKSGEYFGIYDICGKGASFMGTILVSAVSQITGSVNLGVGALSVMFLAGFFLFLKADKTEKSEEEQENPGVLFQQPGLGQ</sequence>
<dbReference type="Proteomes" id="UP000234849">
    <property type="component" value="Unassembled WGS sequence"/>
</dbReference>
<dbReference type="PROSITE" id="PS50850">
    <property type="entry name" value="MFS"/>
    <property type="match status" value="1"/>
</dbReference>
<evidence type="ECO:0000313" key="8">
    <source>
        <dbReference type="EMBL" id="PLT56163.1"/>
    </source>
</evidence>
<feature type="transmembrane region" description="Helical" evidence="6">
    <location>
        <begin position="266"/>
        <end position="286"/>
    </location>
</feature>
<dbReference type="PANTHER" id="PTHR23519">
    <property type="entry name" value="AUTOPHAGY-RELATED PROTEIN 22"/>
    <property type="match status" value="1"/>
</dbReference>
<feature type="transmembrane region" description="Helical" evidence="6">
    <location>
        <begin position="385"/>
        <end position="404"/>
    </location>
</feature>
<accession>A0A2N5NJF6</accession>
<feature type="transmembrane region" description="Helical" evidence="6">
    <location>
        <begin position="146"/>
        <end position="167"/>
    </location>
</feature>
<dbReference type="Gene3D" id="1.20.1250.20">
    <property type="entry name" value="MFS general substrate transporter like domains"/>
    <property type="match status" value="1"/>
</dbReference>
<keyword evidence="5 6" id="KW-0472">Membrane</keyword>
<evidence type="ECO:0000313" key="9">
    <source>
        <dbReference type="Proteomes" id="UP000234849"/>
    </source>
</evidence>
<dbReference type="InterPro" id="IPR020846">
    <property type="entry name" value="MFS_dom"/>
</dbReference>
<dbReference type="InterPro" id="IPR024671">
    <property type="entry name" value="Atg22-like"/>
</dbReference>
<dbReference type="InterPro" id="IPR050495">
    <property type="entry name" value="ATG22/LtaA_families"/>
</dbReference>
<gene>
    <name evidence="8" type="ORF">CDL18_05695</name>
</gene>
<name>A0A2N5NJF6_MEDGN</name>
<comment type="caution">
    <text evidence="8">The sequence shown here is derived from an EMBL/GenBank/DDBJ whole genome shotgun (WGS) entry which is preliminary data.</text>
</comment>
<feature type="transmembrane region" description="Helical" evidence="6">
    <location>
        <begin position="83"/>
        <end position="100"/>
    </location>
</feature>
<evidence type="ECO:0000256" key="4">
    <source>
        <dbReference type="ARBA" id="ARBA00022989"/>
    </source>
</evidence>
<evidence type="ECO:0000256" key="2">
    <source>
        <dbReference type="ARBA" id="ARBA00022448"/>
    </source>
</evidence>
<feature type="transmembrane region" description="Helical" evidence="6">
    <location>
        <begin position="357"/>
        <end position="379"/>
    </location>
</feature>
<proteinExistence type="predicted"/>
<evidence type="ECO:0000256" key="5">
    <source>
        <dbReference type="ARBA" id="ARBA00023136"/>
    </source>
</evidence>
<reference evidence="8 9" key="1">
    <citation type="journal article" date="2017" name="Genome Med.">
        <title>A novel Ruminococcus gnavus clade enriched in inflammatory bowel disease patients.</title>
        <authorList>
            <person name="Hall A.B."/>
            <person name="Yassour M."/>
            <person name="Sauk J."/>
            <person name="Garner A."/>
            <person name="Jiang X."/>
            <person name="Arthur T."/>
            <person name="Lagoudas G.K."/>
            <person name="Vatanen T."/>
            <person name="Fornelos N."/>
            <person name="Wilson R."/>
            <person name="Bertha M."/>
            <person name="Cohen M."/>
            <person name="Garber J."/>
            <person name="Khalili H."/>
            <person name="Gevers D."/>
            <person name="Ananthakrishnan A.N."/>
            <person name="Kugathasan S."/>
            <person name="Lander E.S."/>
            <person name="Blainey P."/>
            <person name="Vlamakis H."/>
            <person name="Xavier R.J."/>
            <person name="Huttenhower C."/>
        </authorList>
    </citation>
    <scope>NUCLEOTIDE SEQUENCE [LARGE SCALE GENOMIC DNA]</scope>
    <source>
        <strain evidence="8 9">RJX1118</strain>
    </source>
</reference>
<dbReference type="RefSeq" id="WP_101879391.1">
    <property type="nucleotide sequence ID" value="NZ_CACRUK010000012.1"/>
</dbReference>
<evidence type="ECO:0000256" key="6">
    <source>
        <dbReference type="SAM" id="Phobius"/>
    </source>
</evidence>
<comment type="subcellular location">
    <subcellularLocation>
        <location evidence="1">Cell membrane</location>
        <topology evidence="1">Multi-pass membrane protein</topology>
    </subcellularLocation>
</comment>
<feature type="transmembrane region" description="Helical" evidence="6">
    <location>
        <begin position="106"/>
        <end position="125"/>
    </location>
</feature>
<feature type="transmembrane region" description="Helical" evidence="6">
    <location>
        <begin position="233"/>
        <end position="251"/>
    </location>
</feature>
<keyword evidence="2" id="KW-0813">Transport</keyword>
<evidence type="ECO:0000256" key="1">
    <source>
        <dbReference type="ARBA" id="ARBA00004651"/>
    </source>
</evidence>
<organism evidence="8 9">
    <name type="scientific">Mediterraneibacter gnavus</name>
    <name type="common">Ruminococcus gnavus</name>
    <dbReference type="NCBI Taxonomy" id="33038"/>
    <lineage>
        <taxon>Bacteria</taxon>
        <taxon>Bacillati</taxon>
        <taxon>Bacillota</taxon>
        <taxon>Clostridia</taxon>
        <taxon>Lachnospirales</taxon>
        <taxon>Lachnospiraceae</taxon>
        <taxon>Mediterraneibacter</taxon>
    </lineage>
</organism>
<dbReference type="PANTHER" id="PTHR23519:SF1">
    <property type="entry name" value="AUTOPHAGY-RELATED PROTEIN 22"/>
    <property type="match status" value="1"/>
</dbReference>
<feature type="transmembrane region" description="Helical" evidence="6">
    <location>
        <begin position="298"/>
        <end position="314"/>
    </location>
</feature>
<dbReference type="PROSITE" id="PS00216">
    <property type="entry name" value="SUGAR_TRANSPORT_1"/>
    <property type="match status" value="1"/>
</dbReference>
<keyword evidence="3 6" id="KW-0812">Transmembrane</keyword>
<dbReference type="SUPFAM" id="SSF103473">
    <property type="entry name" value="MFS general substrate transporter"/>
    <property type="match status" value="1"/>
</dbReference>
<feature type="transmembrane region" description="Helical" evidence="6">
    <location>
        <begin position="12"/>
        <end position="36"/>
    </location>
</feature>
<feature type="domain" description="Major facilitator superfamily (MFS) profile" evidence="7">
    <location>
        <begin position="11"/>
        <end position="408"/>
    </location>
</feature>
<dbReference type="GO" id="GO:0005886">
    <property type="term" value="C:plasma membrane"/>
    <property type="evidence" value="ECO:0007669"/>
    <property type="project" value="UniProtKB-SubCell"/>
</dbReference>
<dbReference type="InterPro" id="IPR005829">
    <property type="entry name" value="Sugar_transporter_CS"/>
</dbReference>
<feature type="transmembrane region" description="Helical" evidence="6">
    <location>
        <begin position="48"/>
        <end position="71"/>
    </location>
</feature>
<dbReference type="GO" id="GO:0022857">
    <property type="term" value="F:transmembrane transporter activity"/>
    <property type="evidence" value="ECO:0007669"/>
    <property type="project" value="InterPro"/>
</dbReference>
<evidence type="ECO:0000256" key="3">
    <source>
        <dbReference type="ARBA" id="ARBA00022692"/>
    </source>
</evidence>
<feature type="transmembrane region" description="Helical" evidence="6">
    <location>
        <begin position="320"/>
        <end position="336"/>
    </location>
</feature>
<evidence type="ECO:0000259" key="7">
    <source>
        <dbReference type="PROSITE" id="PS50850"/>
    </source>
</evidence>
<dbReference type="AlphaFoldDB" id="A0A2N5NJF6"/>
<feature type="transmembrane region" description="Helical" evidence="6">
    <location>
        <begin position="179"/>
        <end position="197"/>
    </location>
</feature>
<keyword evidence="4 6" id="KW-1133">Transmembrane helix</keyword>
<dbReference type="Pfam" id="PF11700">
    <property type="entry name" value="ATG22"/>
    <property type="match status" value="1"/>
</dbReference>
<dbReference type="InterPro" id="IPR036259">
    <property type="entry name" value="MFS_trans_sf"/>
</dbReference>
<dbReference type="EMBL" id="NIHM01000006">
    <property type="protein sequence ID" value="PLT56163.1"/>
    <property type="molecule type" value="Genomic_DNA"/>
</dbReference>